<dbReference type="STRING" id="1798325.A2834_03380"/>
<dbReference type="Proteomes" id="UP000179251">
    <property type="component" value="Unassembled WGS sequence"/>
</dbReference>
<dbReference type="InterPro" id="IPR003329">
    <property type="entry name" value="Cytidylyl_trans"/>
</dbReference>
<accession>A0A1F5VHR8</accession>
<dbReference type="AlphaFoldDB" id="A0A1F5VHR8"/>
<dbReference type="PANTHER" id="PTHR21485:SF6">
    <property type="entry name" value="N-ACYLNEURAMINATE CYTIDYLYLTRANSFERASE-RELATED"/>
    <property type="match status" value="1"/>
</dbReference>
<evidence type="ECO:0000313" key="1">
    <source>
        <dbReference type="EMBL" id="OGF62481.1"/>
    </source>
</evidence>
<dbReference type="PANTHER" id="PTHR21485">
    <property type="entry name" value="HAD SUPERFAMILY MEMBERS CMAS AND KDSC"/>
    <property type="match status" value="1"/>
</dbReference>
<dbReference type="Gene3D" id="3.90.550.10">
    <property type="entry name" value="Spore Coat Polysaccharide Biosynthesis Protein SpsA, Chain A"/>
    <property type="match status" value="1"/>
</dbReference>
<dbReference type="CDD" id="cd02513">
    <property type="entry name" value="CMP-NeuAc_Synthase"/>
    <property type="match status" value="1"/>
</dbReference>
<proteinExistence type="predicted"/>
<dbReference type="Pfam" id="PF02348">
    <property type="entry name" value="CTP_transf_3"/>
    <property type="match status" value="1"/>
</dbReference>
<reference evidence="1 2" key="1">
    <citation type="journal article" date="2016" name="Nat. Commun.">
        <title>Thousands of microbial genomes shed light on interconnected biogeochemical processes in an aquifer system.</title>
        <authorList>
            <person name="Anantharaman K."/>
            <person name="Brown C.T."/>
            <person name="Hug L.A."/>
            <person name="Sharon I."/>
            <person name="Castelle C.J."/>
            <person name="Probst A.J."/>
            <person name="Thomas B.C."/>
            <person name="Singh A."/>
            <person name="Wilkins M.J."/>
            <person name="Karaoz U."/>
            <person name="Brodie E.L."/>
            <person name="Williams K.H."/>
            <person name="Hubbard S.S."/>
            <person name="Banfield J.F."/>
        </authorList>
    </citation>
    <scope>NUCLEOTIDE SEQUENCE [LARGE SCALE GENOMIC DNA]</scope>
</reference>
<comment type="caution">
    <text evidence="1">The sequence shown here is derived from an EMBL/GenBank/DDBJ whole genome shotgun (WGS) entry which is preliminary data.</text>
</comment>
<protein>
    <recommendedName>
        <fullName evidence="3">Acylneuraminate cytidylyltransferase</fullName>
    </recommendedName>
</protein>
<dbReference type="InterPro" id="IPR029044">
    <property type="entry name" value="Nucleotide-diphossugar_trans"/>
</dbReference>
<gene>
    <name evidence="1" type="ORF">A2834_03380</name>
</gene>
<dbReference type="InterPro" id="IPR050793">
    <property type="entry name" value="CMP-NeuNAc_synthase"/>
</dbReference>
<evidence type="ECO:0000313" key="2">
    <source>
        <dbReference type="Proteomes" id="UP000179251"/>
    </source>
</evidence>
<dbReference type="SUPFAM" id="SSF53448">
    <property type="entry name" value="Nucleotide-diphospho-sugar transferases"/>
    <property type="match status" value="1"/>
</dbReference>
<name>A0A1F5VHR8_9BACT</name>
<dbReference type="GO" id="GO:0008781">
    <property type="term" value="F:N-acylneuraminate cytidylyltransferase activity"/>
    <property type="evidence" value="ECO:0007669"/>
    <property type="project" value="TreeGrafter"/>
</dbReference>
<dbReference type="EMBL" id="MFHD01000017">
    <property type="protein sequence ID" value="OGF62481.1"/>
    <property type="molecule type" value="Genomic_DNA"/>
</dbReference>
<organism evidence="1 2">
    <name type="scientific">Candidatus Giovannonibacteria bacterium RIFCSPHIGHO2_01_FULL_45_23</name>
    <dbReference type="NCBI Taxonomy" id="1798325"/>
    <lineage>
        <taxon>Bacteria</taxon>
        <taxon>Candidatus Giovannoniibacteriota</taxon>
    </lineage>
</organism>
<evidence type="ECO:0008006" key="3">
    <source>
        <dbReference type="Google" id="ProtNLM"/>
    </source>
</evidence>
<sequence>MKTRDTKKKELLAIIPARAGSTRVPNKNIRPFGGKPLIAYTILQARENPFIDRVIVDTDSPKIAAIAKKYGAEVPYLRPKRLATCSASVNDAILLLLQRLERDENYKPTHFILLQTTSPLREHGDIQACWDLMNSTDATTVLTIMQTNPRFYHLDSKQNIILVNRPKGGAFSPNTQDWRPGYVLNGCFVYIVKTPAFLKEKNVYTKNTKAVVCDRWRSVDIDYPEDFALAEYLYKNKSKLARRIQNFK</sequence>